<dbReference type="InterPro" id="IPR036291">
    <property type="entry name" value="NAD(P)-bd_dom_sf"/>
</dbReference>
<dbReference type="GO" id="GO:0006633">
    <property type="term" value="P:fatty acid biosynthetic process"/>
    <property type="evidence" value="ECO:0007669"/>
    <property type="project" value="TreeGrafter"/>
</dbReference>
<dbReference type="EMBL" id="AZHA01000042">
    <property type="protein sequence ID" value="OAA35455.1"/>
    <property type="molecule type" value="Genomic_DNA"/>
</dbReference>
<dbReference type="Proteomes" id="UP000076863">
    <property type="component" value="Unassembled WGS sequence"/>
</dbReference>
<dbReference type="SUPFAM" id="SSF51735">
    <property type="entry name" value="NAD(P)-binding Rossmann-fold domains"/>
    <property type="match status" value="1"/>
</dbReference>
<protein>
    <submittedName>
        <fullName evidence="4">Proteinrelated to 3-ketoacyl-acyl carrier protein reductase</fullName>
    </submittedName>
</protein>
<dbReference type="PROSITE" id="PS00061">
    <property type="entry name" value="ADH_SHORT"/>
    <property type="match status" value="1"/>
</dbReference>
<dbReference type="InterPro" id="IPR002347">
    <property type="entry name" value="SDR_fam"/>
</dbReference>
<gene>
    <name evidence="4" type="ORF">BBO_08679</name>
</gene>
<proteinExistence type="inferred from homology"/>
<dbReference type="GO" id="GO:0016616">
    <property type="term" value="F:oxidoreductase activity, acting on the CH-OH group of donors, NAD or NADP as acceptor"/>
    <property type="evidence" value="ECO:0007669"/>
    <property type="project" value="TreeGrafter"/>
</dbReference>
<evidence type="ECO:0000313" key="4">
    <source>
        <dbReference type="EMBL" id="OAA35455.1"/>
    </source>
</evidence>
<sequence>MSGVSNPPTVLITGAAGGLGRVLATAFLSQGANVAVCDINDDRLAETSNLWAEQYSGKFLVHKTDVSSLSDTECLIRSVTDKFGRLDILINNAAVLDKFDSAGTCSLEIWNNTLRVNLTGAFICTKVAVNTMQAQIPPGGSIINIGSNASVLGVSAGLAYTVSKHGILALTRSTAAFYLEHDITCMMLQLGALQSTNMQDTMADGVNLEGLGMIEKYMPRFKPGFSDVPLADVAKFCVMLMDRDLAKTLNGAAVPLNRNWPAGI</sequence>
<name>A0A166S0H4_9HYPO</name>
<dbReference type="PANTHER" id="PTHR42760:SF127">
    <property type="entry name" value="3-KETOACYL-ACYL CARRIER PROTEIN REDUCTASE-RELATED"/>
    <property type="match status" value="1"/>
</dbReference>
<dbReference type="Gene3D" id="3.40.50.720">
    <property type="entry name" value="NAD(P)-binding Rossmann-like Domain"/>
    <property type="match status" value="1"/>
</dbReference>
<dbReference type="CDD" id="cd05233">
    <property type="entry name" value="SDR_c"/>
    <property type="match status" value="1"/>
</dbReference>
<organism evidence="4 5">
    <name type="scientific">Beauveria brongniartii RCEF 3172</name>
    <dbReference type="NCBI Taxonomy" id="1081107"/>
    <lineage>
        <taxon>Eukaryota</taxon>
        <taxon>Fungi</taxon>
        <taxon>Dikarya</taxon>
        <taxon>Ascomycota</taxon>
        <taxon>Pezizomycotina</taxon>
        <taxon>Sordariomycetes</taxon>
        <taxon>Hypocreomycetidae</taxon>
        <taxon>Hypocreales</taxon>
        <taxon>Cordycipitaceae</taxon>
        <taxon>Beauveria</taxon>
        <taxon>Beauveria brongniartii</taxon>
    </lineage>
</organism>
<dbReference type="PRINTS" id="PR00081">
    <property type="entry name" value="GDHRDH"/>
</dbReference>
<dbReference type="AlphaFoldDB" id="A0A166S0H4"/>
<keyword evidence="5" id="KW-1185">Reference proteome</keyword>
<dbReference type="PANTHER" id="PTHR42760">
    <property type="entry name" value="SHORT-CHAIN DEHYDROGENASES/REDUCTASES FAMILY MEMBER"/>
    <property type="match status" value="1"/>
</dbReference>
<keyword evidence="2" id="KW-0521">NADP</keyword>
<evidence type="ECO:0000256" key="2">
    <source>
        <dbReference type="ARBA" id="ARBA00022857"/>
    </source>
</evidence>
<evidence type="ECO:0000256" key="3">
    <source>
        <dbReference type="RuleBase" id="RU000363"/>
    </source>
</evidence>
<comment type="similarity">
    <text evidence="1 3">Belongs to the short-chain dehydrogenases/reductases (SDR) family.</text>
</comment>
<dbReference type="GO" id="GO:0048038">
    <property type="term" value="F:quinone binding"/>
    <property type="evidence" value="ECO:0007669"/>
    <property type="project" value="TreeGrafter"/>
</dbReference>
<evidence type="ECO:0000313" key="5">
    <source>
        <dbReference type="Proteomes" id="UP000076863"/>
    </source>
</evidence>
<dbReference type="Pfam" id="PF00106">
    <property type="entry name" value="adh_short"/>
    <property type="match status" value="1"/>
</dbReference>
<reference evidence="4 5" key="1">
    <citation type="journal article" date="2016" name="Genome Biol. Evol.">
        <title>Divergent and convergent evolution of fungal pathogenicity.</title>
        <authorList>
            <person name="Shang Y."/>
            <person name="Xiao G."/>
            <person name="Zheng P."/>
            <person name="Cen K."/>
            <person name="Zhan S."/>
            <person name="Wang C."/>
        </authorList>
    </citation>
    <scope>NUCLEOTIDE SEQUENCE [LARGE SCALE GENOMIC DNA]</scope>
    <source>
        <strain evidence="4 5">RCEF 3172</strain>
    </source>
</reference>
<comment type="caution">
    <text evidence="4">The sequence shown here is derived from an EMBL/GenBank/DDBJ whole genome shotgun (WGS) entry which is preliminary data.</text>
</comment>
<dbReference type="PRINTS" id="PR00080">
    <property type="entry name" value="SDRFAMILY"/>
</dbReference>
<evidence type="ECO:0000256" key="1">
    <source>
        <dbReference type="ARBA" id="ARBA00006484"/>
    </source>
</evidence>
<dbReference type="OrthoDB" id="47007at2759"/>
<dbReference type="InterPro" id="IPR020904">
    <property type="entry name" value="Sc_DH/Rdtase_CS"/>
</dbReference>
<accession>A0A166S0H4</accession>